<name>A0AAV9JGM8_9PEZI</name>
<feature type="compositionally biased region" description="Polar residues" evidence="1">
    <location>
        <begin position="8"/>
        <end position="19"/>
    </location>
</feature>
<sequence>MVLEGATSADSSFSDTLPSSDRDPYANDNPPSTDAHDPQAALVTTQPGAYQRTVNLEGLPRRWSLIGEKPHPQALVKGIEDSCRFATTVLNREVTQDEADAFAFHFAKSMRVASYGTPIGNVLGAAMAYRTRKDMRFPGWSPFKEGSRFSKDSFGPFKGQLARNAWQSARISAYLIVGSTFGQIFFGSYALSVGMAGRAMDPRLTEFTQALKARMQNGVGRESTGKVGNQEAGPKGTESYDMARQRRDVQGKSRDRRQPQKHTGDDASPTGGAFSDDYMETAGASGFMSEEEVRREADTRQESPRNQGSAAFEQSAIASRQHTADAQVAPAKSGSSWDRLRKGAMTGEQNRSFKGSQPSESAGSRAPAQGGDNSSLGDSFSFSSNDEDRQLAKSEAQRDFDARIEREREGRNFDEKGGGKGKW</sequence>
<evidence type="ECO:0000313" key="2">
    <source>
        <dbReference type="EMBL" id="KAK4544347.1"/>
    </source>
</evidence>
<keyword evidence="3" id="KW-1185">Reference proteome</keyword>
<accession>A0AAV9JGM8</accession>
<comment type="caution">
    <text evidence="2">The sequence shown here is derived from an EMBL/GenBank/DDBJ whole genome shotgun (WGS) entry which is preliminary data.</text>
</comment>
<organism evidence="2 3">
    <name type="scientific">Oleoguttula mirabilis</name>
    <dbReference type="NCBI Taxonomy" id="1507867"/>
    <lineage>
        <taxon>Eukaryota</taxon>
        <taxon>Fungi</taxon>
        <taxon>Dikarya</taxon>
        <taxon>Ascomycota</taxon>
        <taxon>Pezizomycotina</taxon>
        <taxon>Dothideomycetes</taxon>
        <taxon>Dothideomycetidae</taxon>
        <taxon>Mycosphaerellales</taxon>
        <taxon>Teratosphaeriaceae</taxon>
        <taxon>Oleoguttula</taxon>
    </lineage>
</organism>
<feature type="region of interest" description="Disordered" evidence="1">
    <location>
        <begin position="1"/>
        <end position="38"/>
    </location>
</feature>
<evidence type="ECO:0000256" key="1">
    <source>
        <dbReference type="SAM" id="MobiDB-lite"/>
    </source>
</evidence>
<dbReference type="EMBL" id="JAVFHQ010000025">
    <property type="protein sequence ID" value="KAK4544347.1"/>
    <property type="molecule type" value="Genomic_DNA"/>
</dbReference>
<evidence type="ECO:0000313" key="3">
    <source>
        <dbReference type="Proteomes" id="UP001324427"/>
    </source>
</evidence>
<feature type="compositionally biased region" description="Basic and acidic residues" evidence="1">
    <location>
        <begin position="241"/>
        <end position="265"/>
    </location>
</feature>
<feature type="region of interest" description="Disordered" evidence="1">
    <location>
        <begin position="217"/>
        <end position="423"/>
    </location>
</feature>
<dbReference type="Proteomes" id="UP001324427">
    <property type="component" value="Unassembled WGS sequence"/>
</dbReference>
<gene>
    <name evidence="2" type="ORF">LTR36_004238</name>
</gene>
<protein>
    <submittedName>
        <fullName evidence="2">Uncharacterized protein</fullName>
    </submittedName>
</protein>
<feature type="compositionally biased region" description="Polar residues" evidence="1">
    <location>
        <begin position="347"/>
        <end position="362"/>
    </location>
</feature>
<feature type="compositionally biased region" description="Low complexity" evidence="1">
    <location>
        <begin position="370"/>
        <end position="384"/>
    </location>
</feature>
<feature type="compositionally biased region" description="Basic and acidic residues" evidence="1">
    <location>
        <begin position="386"/>
        <end position="423"/>
    </location>
</feature>
<dbReference type="AlphaFoldDB" id="A0AAV9JGM8"/>
<proteinExistence type="predicted"/>
<feature type="compositionally biased region" description="Basic and acidic residues" evidence="1">
    <location>
        <begin position="291"/>
        <end position="303"/>
    </location>
</feature>
<reference evidence="2 3" key="1">
    <citation type="submission" date="2021-11" db="EMBL/GenBank/DDBJ databases">
        <title>Black yeast isolated from Biological Soil Crust.</title>
        <authorList>
            <person name="Kurbessoian T."/>
        </authorList>
    </citation>
    <scope>NUCLEOTIDE SEQUENCE [LARGE SCALE GENOMIC DNA]</scope>
    <source>
        <strain evidence="2 3">CCFEE 5522</strain>
    </source>
</reference>